<sequence length="162" mass="17890">MGPQELSTLLWRERELLEMLLFKLEEEQLLLTAGRTRWLAHANREVETVMEKVREATLVRTVASETVASSWGLSPDATLREIAAAAQSTGPWREIFEGHLAGLTELTVRIKTVRDTNTQIVNHASRSTQETLATLGGEARTYDATGAATAQSAVARLFDTIL</sequence>
<gene>
    <name evidence="2" type="ORF">H9652_13465</name>
</gene>
<accession>A0ABR8RUD1</accession>
<dbReference type="RefSeq" id="WP_138825802.1">
    <property type="nucleotide sequence ID" value="NZ_JACSQQ010000022.1"/>
</dbReference>
<keyword evidence="3" id="KW-1185">Reference proteome</keyword>
<name>A0ABR8RUD1_9CELL</name>
<evidence type="ECO:0000313" key="3">
    <source>
        <dbReference type="Proteomes" id="UP000641803"/>
    </source>
</evidence>
<protein>
    <submittedName>
        <fullName evidence="2">Flagellar protein FlgN</fullName>
    </submittedName>
</protein>
<dbReference type="EMBL" id="JACSQQ010000022">
    <property type="protein sequence ID" value="MBD7951406.1"/>
    <property type="molecule type" value="Genomic_DNA"/>
</dbReference>
<keyword evidence="2" id="KW-0966">Cell projection</keyword>
<reference evidence="2 3" key="1">
    <citation type="submission" date="2020-08" db="EMBL/GenBank/DDBJ databases">
        <title>A Genomic Blueprint of the Chicken Gut Microbiome.</title>
        <authorList>
            <person name="Gilroy R."/>
            <person name="Ravi A."/>
            <person name="Getino M."/>
            <person name="Pursley I."/>
            <person name="Horton D.L."/>
            <person name="Alikhan N.-F."/>
            <person name="Baker D."/>
            <person name="Gharbi K."/>
            <person name="Hall N."/>
            <person name="Watson M."/>
            <person name="Adriaenssens E.M."/>
            <person name="Foster-Nyarko E."/>
            <person name="Jarju S."/>
            <person name="Secka A."/>
            <person name="Antonio M."/>
            <person name="Oren A."/>
            <person name="Chaudhuri R."/>
            <person name="La Ragione R.M."/>
            <person name="Hildebrand F."/>
            <person name="Pallen M.J."/>
        </authorList>
    </citation>
    <scope>NUCLEOTIDE SEQUENCE [LARGE SCALE GENOMIC DNA]</scope>
    <source>
        <strain evidence="2 3">Sa4CUA1</strain>
    </source>
</reference>
<keyword evidence="2" id="KW-0282">Flagellum</keyword>
<dbReference type="Pfam" id="PF05130">
    <property type="entry name" value="FlgN"/>
    <property type="match status" value="1"/>
</dbReference>
<proteinExistence type="predicted"/>
<comment type="caution">
    <text evidence="2">The sequence shown here is derived from an EMBL/GenBank/DDBJ whole genome shotgun (WGS) entry which is preliminary data.</text>
</comment>
<dbReference type="InterPro" id="IPR007809">
    <property type="entry name" value="FlgN-like"/>
</dbReference>
<keyword evidence="2" id="KW-0969">Cilium</keyword>
<evidence type="ECO:0000313" key="2">
    <source>
        <dbReference type="EMBL" id="MBD7951406.1"/>
    </source>
</evidence>
<dbReference type="Proteomes" id="UP000641803">
    <property type="component" value="Unassembled WGS sequence"/>
</dbReference>
<keyword evidence="1" id="KW-1005">Bacterial flagellum biogenesis</keyword>
<dbReference type="Gene3D" id="1.20.58.300">
    <property type="entry name" value="FlgN-like"/>
    <property type="match status" value="1"/>
</dbReference>
<dbReference type="SUPFAM" id="SSF140566">
    <property type="entry name" value="FlgN-like"/>
    <property type="match status" value="1"/>
</dbReference>
<dbReference type="InterPro" id="IPR036679">
    <property type="entry name" value="FlgN-like_sf"/>
</dbReference>
<evidence type="ECO:0000256" key="1">
    <source>
        <dbReference type="ARBA" id="ARBA00022795"/>
    </source>
</evidence>
<organism evidence="2 3">
    <name type="scientific">Oerskovia rustica</name>
    <dbReference type="NCBI Taxonomy" id="2762237"/>
    <lineage>
        <taxon>Bacteria</taxon>
        <taxon>Bacillati</taxon>
        <taxon>Actinomycetota</taxon>
        <taxon>Actinomycetes</taxon>
        <taxon>Micrococcales</taxon>
        <taxon>Cellulomonadaceae</taxon>
        <taxon>Oerskovia</taxon>
    </lineage>
</organism>